<evidence type="ECO:0000256" key="4">
    <source>
        <dbReference type="ARBA" id="ARBA00022475"/>
    </source>
</evidence>
<dbReference type="SUPFAM" id="SSF158442">
    <property type="entry name" value="DsbB-like"/>
    <property type="match status" value="1"/>
</dbReference>
<sequence length="173" mass="19901">MTFFSFLKTFSVSRLSWALLSGFTLFFILCSISFQHIMKLDPCTMCIYERISMMLLFVSALVGLIAPHNIIFRWAGLLGWGAMAYKGMTLAMEHVHYQTSLFAICEPLYFPEWLPLNQWLPNIFSAPGDCSEVVWSLFDISMPQWLVYIFAAYLIVWGLVVISQFVPAKSQNR</sequence>
<keyword evidence="13 14" id="KW-0676">Redox-active center</keyword>
<dbReference type="InterPro" id="IPR003752">
    <property type="entry name" value="DiS_bond_form_DsbB/BdbC"/>
</dbReference>
<dbReference type="InterPro" id="IPR050183">
    <property type="entry name" value="DsbB"/>
</dbReference>
<evidence type="ECO:0000256" key="14">
    <source>
        <dbReference type="HAMAP-Rule" id="MF_00286"/>
    </source>
</evidence>
<keyword evidence="6 14" id="KW-0812">Transmembrane</keyword>
<evidence type="ECO:0000256" key="8">
    <source>
        <dbReference type="ARBA" id="ARBA00022989"/>
    </source>
</evidence>
<keyword evidence="10 14" id="KW-0472">Membrane</keyword>
<gene>
    <name evidence="14" type="primary">dsbB</name>
    <name evidence="16" type="ORF">DI392_01705</name>
</gene>
<feature type="transmembrane region" description="Helical" evidence="15">
    <location>
        <begin position="55"/>
        <end position="75"/>
    </location>
</feature>
<feature type="topological domain" description="Cytoplasmic" evidence="14">
    <location>
        <begin position="164"/>
        <end position="173"/>
    </location>
</feature>
<organism evidence="16 17">
    <name type="scientific">Vibrio albus</name>
    <dbReference type="NCBI Taxonomy" id="2200953"/>
    <lineage>
        <taxon>Bacteria</taxon>
        <taxon>Pseudomonadati</taxon>
        <taxon>Pseudomonadota</taxon>
        <taxon>Gammaproteobacteria</taxon>
        <taxon>Vibrionales</taxon>
        <taxon>Vibrionaceae</taxon>
        <taxon>Vibrio</taxon>
    </lineage>
</organism>
<dbReference type="PANTHER" id="PTHR36570">
    <property type="entry name" value="DISULFIDE BOND FORMATION PROTEIN B"/>
    <property type="match status" value="1"/>
</dbReference>
<evidence type="ECO:0000256" key="5">
    <source>
        <dbReference type="ARBA" id="ARBA00022519"/>
    </source>
</evidence>
<comment type="function">
    <text evidence="14">Required for disulfide bond formation in some periplasmic proteins. Acts by oxidizing the DsbA protein.</text>
</comment>
<dbReference type="HAMAP" id="MF_00286">
    <property type="entry name" value="DsbB"/>
    <property type="match status" value="1"/>
</dbReference>
<proteinExistence type="inferred from homology"/>
<keyword evidence="5" id="KW-0997">Cell inner membrane</keyword>
<evidence type="ECO:0000256" key="12">
    <source>
        <dbReference type="ARBA" id="ARBA00023186"/>
    </source>
</evidence>
<keyword evidence="17" id="KW-1185">Reference proteome</keyword>
<dbReference type="GO" id="GO:0009055">
    <property type="term" value="F:electron transfer activity"/>
    <property type="evidence" value="ECO:0007669"/>
    <property type="project" value="UniProtKB-UniRule"/>
</dbReference>
<comment type="caution">
    <text evidence="16">The sequence shown here is derived from an EMBL/GenBank/DDBJ whole genome shotgun (WGS) entry which is preliminary data.</text>
</comment>
<feature type="transmembrane region" description="Helical" evidence="15">
    <location>
        <begin position="15"/>
        <end position="34"/>
    </location>
</feature>
<evidence type="ECO:0000256" key="6">
    <source>
        <dbReference type="ARBA" id="ARBA00022692"/>
    </source>
</evidence>
<dbReference type="EMBL" id="QFWT01000001">
    <property type="protein sequence ID" value="PWI35021.1"/>
    <property type="molecule type" value="Genomic_DNA"/>
</dbReference>
<dbReference type="AlphaFoldDB" id="A0A2U3BE08"/>
<feature type="topological domain" description="Cytoplasmic" evidence="14">
    <location>
        <begin position="1"/>
        <end position="16"/>
    </location>
</feature>
<dbReference type="GO" id="GO:0005886">
    <property type="term" value="C:plasma membrane"/>
    <property type="evidence" value="ECO:0007669"/>
    <property type="project" value="UniProtKB-SubCell"/>
</dbReference>
<feature type="transmembrane region" description="Helical" evidence="15">
    <location>
        <begin position="145"/>
        <end position="166"/>
    </location>
</feature>
<evidence type="ECO:0000256" key="3">
    <source>
        <dbReference type="ARBA" id="ARBA00022448"/>
    </source>
</evidence>
<keyword evidence="11 14" id="KW-1015">Disulfide bond</keyword>
<evidence type="ECO:0000313" key="16">
    <source>
        <dbReference type="EMBL" id="PWI35021.1"/>
    </source>
</evidence>
<dbReference type="OrthoDB" id="3711263at2"/>
<dbReference type="GO" id="GO:0015035">
    <property type="term" value="F:protein-disulfide reductase activity"/>
    <property type="evidence" value="ECO:0007669"/>
    <property type="project" value="UniProtKB-UniRule"/>
</dbReference>
<dbReference type="Gene3D" id="1.20.1550.10">
    <property type="entry name" value="DsbB-like"/>
    <property type="match status" value="1"/>
</dbReference>
<evidence type="ECO:0000256" key="1">
    <source>
        <dbReference type="ARBA" id="ARBA00004429"/>
    </source>
</evidence>
<reference evidence="16 17" key="1">
    <citation type="submission" date="2018-05" db="EMBL/GenBank/DDBJ databases">
        <title>Vibrio limimaris sp. nov., isolated from marine sediment.</title>
        <authorList>
            <person name="Li C.-M."/>
        </authorList>
    </citation>
    <scope>NUCLEOTIDE SEQUENCE [LARGE SCALE GENOMIC DNA]</scope>
    <source>
        <strain evidence="16 17">E4404</strain>
    </source>
</reference>
<comment type="similarity">
    <text evidence="2 14">Belongs to the DsbB family.</text>
</comment>
<dbReference type="GO" id="GO:0006457">
    <property type="term" value="P:protein folding"/>
    <property type="evidence" value="ECO:0007669"/>
    <property type="project" value="InterPro"/>
</dbReference>
<evidence type="ECO:0000256" key="11">
    <source>
        <dbReference type="ARBA" id="ARBA00023157"/>
    </source>
</evidence>
<dbReference type="RefSeq" id="WP_109318173.1">
    <property type="nucleotide sequence ID" value="NZ_QFWT01000001.1"/>
</dbReference>
<keyword evidence="7 14" id="KW-0249">Electron transport</keyword>
<dbReference type="Pfam" id="PF02600">
    <property type="entry name" value="DsbB"/>
    <property type="match status" value="1"/>
</dbReference>
<keyword evidence="3 14" id="KW-0813">Transport</keyword>
<dbReference type="Proteomes" id="UP000245362">
    <property type="component" value="Unassembled WGS sequence"/>
</dbReference>
<keyword evidence="12 14" id="KW-0143">Chaperone</keyword>
<accession>A0A2U3BE08</accession>
<protein>
    <recommendedName>
        <fullName evidence="14">Disulfide bond formation protein B</fullName>
    </recommendedName>
    <alternativeName>
        <fullName evidence="14">Disulfide oxidoreductase</fullName>
    </alternativeName>
</protein>
<evidence type="ECO:0000256" key="13">
    <source>
        <dbReference type="ARBA" id="ARBA00023284"/>
    </source>
</evidence>
<evidence type="ECO:0000256" key="7">
    <source>
        <dbReference type="ARBA" id="ARBA00022982"/>
    </source>
</evidence>
<comment type="caution">
    <text evidence="14">Lacks conserved residue(s) required for the propagation of feature annotation.</text>
</comment>
<evidence type="ECO:0000256" key="2">
    <source>
        <dbReference type="ARBA" id="ARBA00008823"/>
    </source>
</evidence>
<name>A0A2U3BE08_9VIBR</name>
<dbReference type="NCBIfam" id="NF002485">
    <property type="entry name" value="PRK01749.1"/>
    <property type="match status" value="1"/>
</dbReference>
<evidence type="ECO:0000256" key="15">
    <source>
        <dbReference type="SAM" id="Phobius"/>
    </source>
</evidence>
<comment type="subcellular location">
    <subcellularLocation>
        <location evidence="1">Cell inner membrane</location>
        <topology evidence="1">Multi-pass membrane protein</topology>
    </subcellularLocation>
    <subcellularLocation>
        <location evidence="14">Cell membrane</location>
        <topology evidence="14">Multi-pass membrane protein</topology>
    </subcellularLocation>
</comment>
<keyword evidence="4 14" id="KW-1003">Cell membrane</keyword>
<evidence type="ECO:0000313" key="17">
    <source>
        <dbReference type="Proteomes" id="UP000245362"/>
    </source>
</evidence>
<dbReference type="InterPro" id="IPR023380">
    <property type="entry name" value="DsbB-like_sf"/>
</dbReference>
<dbReference type="InterPro" id="IPR022920">
    <property type="entry name" value="Disulphide_bond_form_DsbB"/>
</dbReference>
<keyword evidence="8 14" id="KW-1133">Transmembrane helix</keyword>
<feature type="topological domain" description="Periplasmic" evidence="14">
    <location>
        <begin position="34"/>
        <end position="51"/>
    </location>
</feature>
<evidence type="ECO:0000256" key="10">
    <source>
        <dbReference type="ARBA" id="ARBA00023136"/>
    </source>
</evidence>
<dbReference type="PANTHER" id="PTHR36570:SF2">
    <property type="entry name" value="DISULFIDE BOND FORMATION PROTEIN B"/>
    <property type="match status" value="1"/>
</dbReference>
<keyword evidence="9 14" id="KW-0560">Oxidoreductase</keyword>
<feature type="disulfide bond" description="Redox-active" evidence="14">
    <location>
        <begin position="43"/>
        <end position="46"/>
    </location>
</feature>
<evidence type="ECO:0000256" key="9">
    <source>
        <dbReference type="ARBA" id="ARBA00023002"/>
    </source>
</evidence>